<dbReference type="InterPro" id="IPR049804">
    <property type="entry name" value="Choice_anch_L"/>
</dbReference>
<name>A0A383W8B1_TETOB</name>
<proteinExistence type="predicted"/>
<reference evidence="2 3" key="1">
    <citation type="submission" date="2016-10" db="EMBL/GenBank/DDBJ databases">
        <authorList>
            <person name="Cai Z."/>
        </authorList>
    </citation>
    <scope>NUCLEOTIDE SEQUENCE [LARGE SCALE GENOMIC DNA]</scope>
</reference>
<evidence type="ECO:0000313" key="3">
    <source>
        <dbReference type="Proteomes" id="UP000256970"/>
    </source>
</evidence>
<organism evidence="2 3">
    <name type="scientific">Tetradesmus obliquus</name>
    <name type="common">Green alga</name>
    <name type="synonym">Acutodesmus obliquus</name>
    <dbReference type="NCBI Taxonomy" id="3088"/>
    <lineage>
        <taxon>Eukaryota</taxon>
        <taxon>Viridiplantae</taxon>
        <taxon>Chlorophyta</taxon>
        <taxon>core chlorophytes</taxon>
        <taxon>Chlorophyceae</taxon>
        <taxon>CS clade</taxon>
        <taxon>Sphaeropleales</taxon>
        <taxon>Scenedesmaceae</taxon>
        <taxon>Tetradesmus</taxon>
    </lineage>
</organism>
<dbReference type="STRING" id="3088.A0A383W8B1"/>
<dbReference type="NCBIfam" id="NF038133">
    <property type="entry name" value="choice_anch_L"/>
    <property type="match status" value="1"/>
</dbReference>
<accession>A0A383W8B1</accession>
<feature type="signal peptide" evidence="1">
    <location>
        <begin position="1"/>
        <end position="34"/>
    </location>
</feature>
<feature type="chain" id="PRO_5017070496" description="Peptidase M11 gametolysin domain-containing protein" evidence="1">
    <location>
        <begin position="35"/>
        <end position="465"/>
    </location>
</feature>
<sequence length="465" mass="47941">MHRRMQVLRLAQVPAVLFLLLSTSVTFLAPAAAAACVGGDPVVTPCPSALAAAQALTGNSAQLPVSNAAFSGACTPGGVEGMLLISSFGCHHLNSTMPLGAVVLSNGDARIGAITSNTALQRTQAQGTGIGSDPDLQALSTAAGYSQALYDEVLLQFDVTPTASGNLAFQYVFGSEEYPDFAPSPDYPDPSPYNDIFGFFMWEASGTHTNIALLPNASSPVSISTVNALHNTYYINNDYASATTATELNGLTKLIKTADYYVTAGTTYHVKLAIADGQDAGIDSIVWIRAGSVRFNIKDCVGAWVPHTWGPLNGTCTGACEGGDGLLPEVYFISVAAANGGNECPTVNGTTRLSIPCKNNNPCPVNCTAAWVEAGNCTGQCSGGSGFVPEVFLMSSPAMYGGSCPSTNGTTRLSLPCNNTTPCPPRDCVGGWVAAAEGACQASCGGGSGLLLERYVINVDGCVQR</sequence>
<gene>
    <name evidence="2" type="ORF">BQ4739_LOCUS13342</name>
</gene>
<evidence type="ECO:0000313" key="2">
    <source>
        <dbReference type="EMBL" id="SZX73234.1"/>
    </source>
</evidence>
<keyword evidence="1" id="KW-0732">Signal</keyword>
<evidence type="ECO:0000256" key="1">
    <source>
        <dbReference type="SAM" id="SignalP"/>
    </source>
</evidence>
<keyword evidence="3" id="KW-1185">Reference proteome</keyword>
<protein>
    <recommendedName>
        <fullName evidence="4">Peptidase M11 gametolysin domain-containing protein</fullName>
    </recommendedName>
</protein>
<evidence type="ECO:0008006" key="4">
    <source>
        <dbReference type="Google" id="ProtNLM"/>
    </source>
</evidence>
<dbReference type="EMBL" id="FNXT01001186">
    <property type="protein sequence ID" value="SZX73234.1"/>
    <property type="molecule type" value="Genomic_DNA"/>
</dbReference>
<dbReference type="Proteomes" id="UP000256970">
    <property type="component" value="Unassembled WGS sequence"/>
</dbReference>
<dbReference type="AlphaFoldDB" id="A0A383W8B1"/>